<dbReference type="Pfam" id="PF00005">
    <property type="entry name" value="ABC_tran"/>
    <property type="match status" value="1"/>
</dbReference>
<evidence type="ECO:0000256" key="1">
    <source>
        <dbReference type="ARBA" id="ARBA00005417"/>
    </source>
</evidence>
<dbReference type="InterPro" id="IPR003439">
    <property type="entry name" value="ABC_transporter-like_ATP-bd"/>
</dbReference>
<keyword evidence="6" id="KW-1278">Translocase</keyword>
<dbReference type="InterPro" id="IPR045865">
    <property type="entry name" value="ACT-like_dom_sf"/>
</dbReference>
<name>A0A3S0A4P2_9ENTE</name>
<keyword evidence="7" id="KW-0029">Amino-acid transport</keyword>
<dbReference type="Gene3D" id="3.30.70.260">
    <property type="match status" value="1"/>
</dbReference>
<protein>
    <submittedName>
        <fullName evidence="12">Methionine ABC transporter ATP-binding protein</fullName>
    </submittedName>
</protein>
<keyword evidence="2" id="KW-0813">Transport</keyword>
<comment type="similarity">
    <text evidence="1">Belongs to the ABC transporter superfamily.</text>
</comment>
<dbReference type="Pfam" id="PF09383">
    <property type="entry name" value="NIL"/>
    <property type="match status" value="1"/>
</dbReference>
<dbReference type="SMART" id="SM00382">
    <property type="entry name" value="AAA"/>
    <property type="match status" value="1"/>
</dbReference>
<keyword evidence="8" id="KW-0472">Membrane</keyword>
<keyword evidence="5 12" id="KW-0067">ATP-binding</keyword>
<gene>
    <name evidence="12" type="ORF">C7P63_08345</name>
</gene>
<sequence>MAFIELKQVSKQFIQKNQRIDAVNQVDLTIQKGEIFGIVGYSGAGKSTLIRLFNGLEKPTAGKITINGEEIQQLKGKELRKFRKKVGMIFQHFNLLWSRTVEENILLPLELAGVAKEEREERAKELIQLVGLSGKNNTYPAQLSGGQKQRVGIARALANQPEILLVDEGTSALDPQTTDEVLELLAEVNQRLGVTIIFITHEMHVIRKICQKVAVMESGKVVEFGEVTEVFEHPKQAVTKRFVQQETIPEANLADFSDQYTEGKLVKLTFRGDQARQPILSQVIRKFQIDMSVIQGQIQAMRETSFGTLIVEIIGEEKEMDRALLFLVEQGIGVEVVDHA</sequence>
<evidence type="ECO:0000256" key="2">
    <source>
        <dbReference type="ARBA" id="ARBA00022448"/>
    </source>
</evidence>
<dbReference type="InterPro" id="IPR003593">
    <property type="entry name" value="AAA+_ATPase"/>
</dbReference>
<dbReference type="InterPro" id="IPR027417">
    <property type="entry name" value="P-loop_NTPase"/>
</dbReference>
<dbReference type="FunFam" id="3.40.50.300:FF:000056">
    <property type="entry name" value="Cell division ATP-binding protein FtsE"/>
    <property type="match status" value="1"/>
</dbReference>
<dbReference type="OrthoDB" id="9802264at2"/>
<comment type="catalytic activity">
    <reaction evidence="9">
        <text>ATP + H2O = ADP + phosphate + H(+)</text>
        <dbReference type="Rhea" id="RHEA:13065"/>
        <dbReference type="ChEBI" id="CHEBI:15377"/>
        <dbReference type="ChEBI" id="CHEBI:15378"/>
        <dbReference type="ChEBI" id="CHEBI:30616"/>
        <dbReference type="ChEBI" id="CHEBI:43474"/>
        <dbReference type="ChEBI" id="CHEBI:456216"/>
    </reaction>
</comment>
<dbReference type="PANTHER" id="PTHR43166:SF36">
    <property type="entry name" value="METHIONINE IMPORT ATP-BINDING PROTEIN METN 2"/>
    <property type="match status" value="1"/>
</dbReference>
<evidence type="ECO:0000313" key="13">
    <source>
        <dbReference type="Proteomes" id="UP000277864"/>
    </source>
</evidence>
<dbReference type="RefSeq" id="WP_125943701.1">
    <property type="nucleotide sequence ID" value="NZ_PXZH01000005.1"/>
</dbReference>
<evidence type="ECO:0000256" key="9">
    <source>
        <dbReference type="ARBA" id="ARBA00049360"/>
    </source>
</evidence>
<dbReference type="GO" id="GO:0005886">
    <property type="term" value="C:plasma membrane"/>
    <property type="evidence" value="ECO:0007669"/>
    <property type="project" value="UniProtKB-ARBA"/>
</dbReference>
<dbReference type="SUPFAM" id="SSF52540">
    <property type="entry name" value="P-loop containing nucleoside triphosphate hydrolases"/>
    <property type="match status" value="1"/>
</dbReference>
<evidence type="ECO:0000313" key="12">
    <source>
        <dbReference type="EMBL" id="RST88823.1"/>
    </source>
</evidence>
<organism evidence="12 13">
    <name type="scientific">Vagococcus humatus</name>
    <dbReference type="NCBI Taxonomy" id="1889241"/>
    <lineage>
        <taxon>Bacteria</taxon>
        <taxon>Bacillati</taxon>
        <taxon>Bacillota</taxon>
        <taxon>Bacilli</taxon>
        <taxon>Lactobacillales</taxon>
        <taxon>Enterococcaceae</taxon>
        <taxon>Vagococcus</taxon>
    </lineage>
</organism>
<comment type="caution">
    <text evidence="12">The sequence shown here is derived from an EMBL/GenBank/DDBJ whole genome shotgun (WGS) entry which is preliminary data.</text>
</comment>
<comment type="function">
    <text evidence="10">Part of the ABC transporter FtsEX involved in cellular division. Has ATPase activity. Essential for cell division and viability.</text>
</comment>
<evidence type="ECO:0000256" key="8">
    <source>
        <dbReference type="ARBA" id="ARBA00023136"/>
    </source>
</evidence>
<dbReference type="Gene3D" id="3.40.50.300">
    <property type="entry name" value="P-loop containing nucleotide triphosphate hydrolases"/>
    <property type="match status" value="1"/>
</dbReference>
<dbReference type="GO" id="GO:0016887">
    <property type="term" value="F:ATP hydrolysis activity"/>
    <property type="evidence" value="ECO:0007669"/>
    <property type="project" value="InterPro"/>
</dbReference>
<evidence type="ECO:0000256" key="10">
    <source>
        <dbReference type="ARBA" id="ARBA00055994"/>
    </source>
</evidence>
<keyword evidence="4" id="KW-0547">Nucleotide-binding</keyword>
<dbReference type="PROSITE" id="PS00211">
    <property type="entry name" value="ABC_TRANSPORTER_1"/>
    <property type="match status" value="1"/>
</dbReference>
<dbReference type="PROSITE" id="PS50893">
    <property type="entry name" value="ABC_TRANSPORTER_2"/>
    <property type="match status" value="1"/>
</dbReference>
<reference evidence="12 13" key="1">
    <citation type="submission" date="2018-03" db="EMBL/GenBank/DDBJ databases">
        <authorList>
            <person name="Gulvik C.A."/>
        </authorList>
    </citation>
    <scope>NUCLEOTIDE SEQUENCE [LARGE SCALE GENOMIC DNA]</scope>
    <source>
        <strain evidence="12 13">JCM 31581</strain>
    </source>
</reference>
<feature type="domain" description="ABC transporter" evidence="11">
    <location>
        <begin position="4"/>
        <end position="243"/>
    </location>
</feature>
<dbReference type="CDD" id="cd03258">
    <property type="entry name" value="ABC_MetN_methionine_transporter"/>
    <property type="match status" value="1"/>
</dbReference>
<keyword evidence="13" id="KW-1185">Reference proteome</keyword>
<evidence type="ECO:0000256" key="6">
    <source>
        <dbReference type="ARBA" id="ARBA00022967"/>
    </source>
</evidence>
<evidence type="ECO:0000256" key="5">
    <source>
        <dbReference type="ARBA" id="ARBA00022840"/>
    </source>
</evidence>
<evidence type="ECO:0000256" key="7">
    <source>
        <dbReference type="ARBA" id="ARBA00022970"/>
    </source>
</evidence>
<dbReference type="GO" id="GO:0005524">
    <property type="term" value="F:ATP binding"/>
    <property type="evidence" value="ECO:0007669"/>
    <property type="project" value="UniProtKB-KW"/>
</dbReference>
<dbReference type="GO" id="GO:0006865">
    <property type="term" value="P:amino acid transport"/>
    <property type="evidence" value="ECO:0007669"/>
    <property type="project" value="UniProtKB-KW"/>
</dbReference>
<dbReference type="EMBL" id="PXZH01000005">
    <property type="protein sequence ID" value="RST88823.1"/>
    <property type="molecule type" value="Genomic_DNA"/>
</dbReference>
<dbReference type="AlphaFoldDB" id="A0A3S0A4P2"/>
<dbReference type="SMART" id="SM00930">
    <property type="entry name" value="NIL"/>
    <property type="match status" value="1"/>
</dbReference>
<dbReference type="SUPFAM" id="SSF55021">
    <property type="entry name" value="ACT-like"/>
    <property type="match status" value="1"/>
</dbReference>
<evidence type="ECO:0000256" key="4">
    <source>
        <dbReference type="ARBA" id="ARBA00022741"/>
    </source>
</evidence>
<dbReference type="InterPro" id="IPR017871">
    <property type="entry name" value="ABC_transporter-like_CS"/>
</dbReference>
<accession>A0A3S0A4P2</accession>
<dbReference type="InterPro" id="IPR041701">
    <property type="entry name" value="MetN_ABC"/>
</dbReference>
<dbReference type="InterPro" id="IPR018449">
    <property type="entry name" value="NIL_domain"/>
</dbReference>
<proteinExistence type="inferred from homology"/>
<dbReference type="PANTHER" id="PTHR43166">
    <property type="entry name" value="AMINO ACID IMPORT ATP-BINDING PROTEIN"/>
    <property type="match status" value="1"/>
</dbReference>
<dbReference type="InterPro" id="IPR050086">
    <property type="entry name" value="MetN_ABC_transporter-like"/>
</dbReference>
<evidence type="ECO:0000256" key="3">
    <source>
        <dbReference type="ARBA" id="ARBA00022475"/>
    </source>
</evidence>
<keyword evidence="3" id="KW-1003">Cell membrane</keyword>
<dbReference type="Proteomes" id="UP000277864">
    <property type="component" value="Unassembled WGS sequence"/>
</dbReference>
<evidence type="ECO:0000259" key="11">
    <source>
        <dbReference type="PROSITE" id="PS50893"/>
    </source>
</evidence>